<proteinExistence type="predicted"/>
<dbReference type="InterPro" id="IPR036477">
    <property type="entry name" value="Formyl_transf_N_sf"/>
</dbReference>
<name>A0A6A6LFL9_HEVBR</name>
<keyword evidence="8" id="KW-0443">Lipid metabolism</keyword>
<keyword evidence="16" id="KW-1185">Reference proteome</keyword>
<evidence type="ECO:0000256" key="9">
    <source>
        <dbReference type="ARBA" id="ARBA00023209"/>
    </source>
</evidence>
<keyword evidence="6" id="KW-0210">Decarboxylase</keyword>
<comment type="pathway">
    <text evidence="2">Lipid metabolism.</text>
</comment>
<dbReference type="AlphaFoldDB" id="A0A6A6LFL9"/>
<dbReference type="InterPro" id="IPR033177">
    <property type="entry name" value="PSD-B"/>
</dbReference>
<comment type="caution">
    <text evidence="15">The sequence shown here is derived from an EMBL/GenBank/DDBJ whole genome shotgun (WGS) entry which is preliminary data.</text>
</comment>
<dbReference type="GO" id="GO:0006730">
    <property type="term" value="P:one-carbon metabolic process"/>
    <property type="evidence" value="ECO:0007669"/>
    <property type="project" value="UniProtKB-KW"/>
</dbReference>
<dbReference type="GO" id="GO:0006646">
    <property type="term" value="P:phosphatidylethanolamine biosynthetic process"/>
    <property type="evidence" value="ECO:0007669"/>
    <property type="project" value="UniProtKB-UniPathway"/>
</dbReference>
<evidence type="ECO:0000256" key="13">
    <source>
        <dbReference type="ARBA" id="ARBA00024326"/>
    </source>
</evidence>
<dbReference type="GO" id="GO:0006189">
    <property type="term" value="P:'de novo' IMP biosynthetic process"/>
    <property type="evidence" value="ECO:0007669"/>
    <property type="project" value="InterPro"/>
</dbReference>
<dbReference type="Proteomes" id="UP000467840">
    <property type="component" value="Chromosome 1"/>
</dbReference>
<evidence type="ECO:0000313" key="16">
    <source>
        <dbReference type="Proteomes" id="UP000467840"/>
    </source>
</evidence>
<dbReference type="CDD" id="cd04875">
    <property type="entry name" value="ACT_F4HF-DF"/>
    <property type="match status" value="1"/>
</dbReference>
<dbReference type="NCBIfam" id="NF004684">
    <property type="entry name" value="PRK06027.1"/>
    <property type="match status" value="1"/>
</dbReference>
<evidence type="ECO:0000256" key="11">
    <source>
        <dbReference type="ARBA" id="ARBA00023264"/>
    </source>
</evidence>
<dbReference type="InterPro" id="IPR002376">
    <property type="entry name" value="Formyl_transf_N"/>
</dbReference>
<gene>
    <name evidence="15" type="ORF">GH714_030431</name>
</gene>
<dbReference type="GO" id="GO:0004609">
    <property type="term" value="F:phosphatidylserine decarboxylase activity"/>
    <property type="evidence" value="ECO:0007669"/>
    <property type="project" value="UniProtKB-EC"/>
</dbReference>
<evidence type="ECO:0000256" key="3">
    <source>
        <dbReference type="ARBA" id="ARBA00012243"/>
    </source>
</evidence>
<evidence type="ECO:0000256" key="5">
    <source>
        <dbReference type="ARBA" id="ARBA00022563"/>
    </source>
</evidence>
<feature type="domain" description="Formyl transferase N-terminal" evidence="14">
    <location>
        <begin position="480"/>
        <end position="657"/>
    </location>
</feature>
<dbReference type="SUPFAM" id="SSF55021">
    <property type="entry name" value="ACT-like"/>
    <property type="match status" value="1"/>
</dbReference>
<keyword evidence="10" id="KW-0456">Lyase</keyword>
<dbReference type="Gene3D" id="3.30.70.260">
    <property type="match status" value="1"/>
</dbReference>
<evidence type="ECO:0000256" key="12">
    <source>
        <dbReference type="ARBA" id="ARBA00023317"/>
    </source>
</evidence>
<keyword evidence="4" id="KW-0444">Lipid biosynthesis</keyword>
<dbReference type="UniPathway" id="UPA00558"/>
<keyword evidence="11" id="KW-1208">Phospholipid metabolism</keyword>
<dbReference type="InterPro" id="IPR003817">
    <property type="entry name" value="PS_Dcarbxylase"/>
</dbReference>
<dbReference type="GO" id="GO:0008864">
    <property type="term" value="F:formyltetrahydrofolate deformylase activity"/>
    <property type="evidence" value="ECO:0007669"/>
    <property type="project" value="InterPro"/>
</dbReference>
<evidence type="ECO:0000256" key="8">
    <source>
        <dbReference type="ARBA" id="ARBA00023098"/>
    </source>
</evidence>
<keyword evidence="5" id="KW-0554">One-carbon metabolism</keyword>
<protein>
    <recommendedName>
        <fullName evidence="3">phosphatidylserine decarboxylase</fullName>
        <ecNumber evidence="3">4.1.1.65</ecNumber>
    </recommendedName>
</protein>
<organism evidence="15 16">
    <name type="scientific">Hevea brasiliensis</name>
    <name type="common">Para rubber tree</name>
    <name type="synonym">Siphonia brasiliensis</name>
    <dbReference type="NCBI Taxonomy" id="3981"/>
    <lineage>
        <taxon>Eukaryota</taxon>
        <taxon>Viridiplantae</taxon>
        <taxon>Streptophyta</taxon>
        <taxon>Embryophyta</taxon>
        <taxon>Tracheophyta</taxon>
        <taxon>Spermatophyta</taxon>
        <taxon>Magnoliopsida</taxon>
        <taxon>eudicotyledons</taxon>
        <taxon>Gunneridae</taxon>
        <taxon>Pentapetalae</taxon>
        <taxon>rosids</taxon>
        <taxon>fabids</taxon>
        <taxon>Malpighiales</taxon>
        <taxon>Euphorbiaceae</taxon>
        <taxon>Crotonoideae</taxon>
        <taxon>Micrandreae</taxon>
        <taxon>Hevea</taxon>
    </lineage>
</organism>
<evidence type="ECO:0000256" key="2">
    <source>
        <dbReference type="ARBA" id="ARBA00005189"/>
    </source>
</evidence>
<dbReference type="CDD" id="cd08648">
    <property type="entry name" value="FMT_core_Formyl-FH4-Hydrolase_C"/>
    <property type="match status" value="1"/>
</dbReference>
<evidence type="ECO:0000259" key="14">
    <source>
        <dbReference type="Pfam" id="PF00551"/>
    </source>
</evidence>
<reference evidence="15 16" key="1">
    <citation type="journal article" date="2020" name="Mol. Plant">
        <title>The Chromosome-Based Rubber Tree Genome Provides New Insights into Spurge Genome Evolution and Rubber Biosynthesis.</title>
        <authorList>
            <person name="Liu J."/>
            <person name="Shi C."/>
            <person name="Shi C.C."/>
            <person name="Li W."/>
            <person name="Zhang Q.J."/>
            <person name="Zhang Y."/>
            <person name="Li K."/>
            <person name="Lu H.F."/>
            <person name="Shi C."/>
            <person name="Zhu S.T."/>
            <person name="Xiao Z.Y."/>
            <person name="Nan H."/>
            <person name="Yue Y."/>
            <person name="Zhu X.G."/>
            <person name="Wu Y."/>
            <person name="Hong X.N."/>
            <person name="Fan G.Y."/>
            <person name="Tong Y."/>
            <person name="Zhang D."/>
            <person name="Mao C.L."/>
            <person name="Liu Y.L."/>
            <person name="Hao S.J."/>
            <person name="Liu W.Q."/>
            <person name="Lv M.Q."/>
            <person name="Zhang H.B."/>
            <person name="Liu Y."/>
            <person name="Hu-Tang G.R."/>
            <person name="Wang J.P."/>
            <person name="Wang J.H."/>
            <person name="Sun Y.H."/>
            <person name="Ni S.B."/>
            <person name="Chen W.B."/>
            <person name="Zhang X.C."/>
            <person name="Jiao Y.N."/>
            <person name="Eichler E.E."/>
            <person name="Li G.H."/>
            <person name="Liu X."/>
            <person name="Gao L.Z."/>
        </authorList>
    </citation>
    <scope>NUCLEOTIDE SEQUENCE [LARGE SCALE GENOMIC DNA]</scope>
    <source>
        <strain evidence="16">cv. GT1</strain>
        <tissue evidence="15">Leaf</tissue>
    </source>
</reference>
<dbReference type="EC" id="4.1.1.65" evidence="3"/>
<accession>A0A6A6LFL9</accession>
<dbReference type="InterPro" id="IPR045865">
    <property type="entry name" value="ACT-like_dom_sf"/>
</dbReference>
<keyword evidence="12" id="KW-0670">Pyruvate</keyword>
<evidence type="ECO:0000256" key="6">
    <source>
        <dbReference type="ARBA" id="ARBA00022793"/>
    </source>
</evidence>
<dbReference type="NCBIfam" id="TIGR00163">
    <property type="entry name" value="PS_decarb"/>
    <property type="match status" value="1"/>
</dbReference>
<sequence length="676" mass="76983">MKFRFSHKVPIFPHNLRFNQHHCQRQFFTSFLKKVQKVSQARASFNGNGSSSSQGQGSTFLLPGATVATLLMLGALHARRLYDDKKTEEAREKGIELEFQPDVKATFLRMIPLRSISRFWGSLTGIVSPVDGTILRFGELKGSGAMIEQVKGLSYSVSSLLGASSFLPMIADGDVQEKSSEQQSNLRENSKKSWWRFSLASPKVRDTVSARPTKGLYYCVIYLRPGDYHRIHSPVEWNVLVRRHFAGHLFPLNERATRTIRNLYVENERVVLEGLWEEGFMAIAAIGATNIGSIKLFIEPEFRTNLPRKKLVNSEPPEEQVYEPEGIGKILKKGDEVAAFNMGSTVVLVFQAPTLKSLKDRDDSSSEFRFNIRRGDRRSTIVHHKNDSRFVLAHVCELAEDSVGIVAKLSDCISSKGGNILGADVFVPENQNVFYSRSEFVFDRVRWPRAQMDEDFLKLSKMFNAKTSSVRVPDLDPKFKIAILVSKQEHCLTDLLHRWQDGRFPIEITCVISNHERGPNTHVIRFLDRNCIPYHYLRTTKENKREKEILDLVKDTDFLVLARYMQIFSSNFLRGYGKDIINIHHGLLPSFRGGHPSKQAFDAGVKLIGATSHFVTEELDAGPIIEQMVERVSHRDNLQSFVQKLENLEKQCLAKAIKSYCELRVLPFEENKTVVF</sequence>
<dbReference type="Gene3D" id="3.40.50.170">
    <property type="entry name" value="Formyl transferase, N-terminal domain"/>
    <property type="match status" value="1"/>
</dbReference>
<dbReference type="InterPro" id="IPR004810">
    <property type="entry name" value="PurU"/>
</dbReference>
<dbReference type="InterPro" id="IPR044074">
    <property type="entry name" value="PurU_ACT"/>
</dbReference>
<dbReference type="InterPro" id="IPR041729">
    <property type="entry name" value="Formyl-FH4-Hydrolase_C"/>
</dbReference>
<dbReference type="Pfam" id="PF00551">
    <property type="entry name" value="Formyl_trans_N"/>
    <property type="match status" value="1"/>
</dbReference>
<dbReference type="EMBL" id="JAAGAX010000011">
    <property type="protein sequence ID" value="KAF2299078.1"/>
    <property type="molecule type" value="Genomic_DNA"/>
</dbReference>
<dbReference type="PANTHER" id="PTHR42706">
    <property type="entry name" value="FORMYLTETRAHYDROFOLATE DEFORMYLASE"/>
    <property type="match status" value="1"/>
</dbReference>
<dbReference type="SUPFAM" id="SSF53328">
    <property type="entry name" value="Formyltransferase"/>
    <property type="match status" value="1"/>
</dbReference>
<keyword evidence="9" id="KW-0594">Phospholipid biosynthesis</keyword>
<evidence type="ECO:0000313" key="15">
    <source>
        <dbReference type="EMBL" id="KAF2299078.1"/>
    </source>
</evidence>
<evidence type="ECO:0000256" key="1">
    <source>
        <dbReference type="ARBA" id="ARBA00001928"/>
    </source>
</evidence>
<comment type="pathway">
    <text evidence="13">Phospholipid metabolism; phosphatidylethanolamine biosynthesis.</text>
</comment>
<dbReference type="PANTHER" id="PTHR42706:SF1">
    <property type="entry name" value="FORMYLTETRAHYDROFOLATE DEFORMYLASE 2, MITOCHONDRIAL"/>
    <property type="match status" value="1"/>
</dbReference>
<evidence type="ECO:0000256" key="7">
    <source>
        <dbReference type="ARBA" id="ARBA00022801"/>
    </source>
</evidence>
<dbReference type="PRINTS" id="PR01575">
    <property type="entry name" value="FFH4HYDRLASE"/>
</dbReference>
<keyword evidence="7" id="KW-0378">Hydrolase</keyword>
<comment type="cofactor">
    <cofactor evidence="1">
        <name>pyruvate</name>
        <dbReference type="ChEBI" id="CHEBI:15361"/>
    </cofactor>
</comment>
<dbReference type="Pfam" id="PF02666">
    <property type="entry name" value="PS_Dcarbxylase"/>
    <property type="match status" value="1"/>
</dbReference>
<evidence type="ECO:0000256" key="4">
    <source>
        <dbReference type="ARBA" id="ARBA00022516"/>
    </source>
</evidence>
<evidence type="ECO:0000256" key="10">
    <source>
        <dbReference type="ARBA" id="ARBA00023239"/>
    </source>
</evidence>